<dbReference type="AlphaFoldDB" id="A0A8G1RXV1"/>
<name>A0A8G1RXV1_9EURO</name>
<organism evidence="2 3">
    <name type="scientific">Aspergillus fijiensis CBS 313.89</name>
    <dbReference type="NCBI Taxonomy" id="1448319"/>
    <lineage>
        <taxon>Eukaryota</taxon>
        <taxon>Fungi</taxon>
        <taxon>Dikarya</taxon>
        <taxon>Ascomycota</taxon>
        <taxon>Pezizomycotina</taxon>
        <taxon>Eurotiomycetes</taxon>
        <taxon>Eurotiomycetidae</taxon>
        <taxon>Eurotiales</taxon>
        <taxon>Aspergillaceae</taxon>
        <taxon>Aspergillus</taxon>
    </lineage>
</organism>
<dbReference type="RefSeq" id="XP_040804874.1">
    <property type="nucleotide sequence ID" value="XM_040940133.1"/>
</dbReference>
<sequence>MPLTLPRPERTTLAIQRQPSTVPSASSPTSTSFPFQKRIVSAGHSAHARHSAYGHSPHPTPRTPQPGMSLVRRHARTWLRASFGARTGPFTGHAPPEPRAARLCFPPGWLSYSLNGIFLSLQDHTWYGCGWYIAGRGTYLRYVSLSRGGDCSFGLMRL</sequence>
<feature type="compositionally biased region" description="Low complexity" evidence="1">
    <location>
        <begin position="19"/>
        <end position="32"/>
    </location>
</feature>
<evidence type="ECO:0000313" key="3">
    <source>
        <dbReference type="Proteomes" id="UP000249789"/>
    </source>
</evidence>
<proteinExistence type="predicted"/>
<feature type="region of interest" description="Disordered" evidence="1">
    <location>
        <begin position="1"/>
        <end position="32"/>
    </location>
</feature>
<evidence type="ECO:0000256" key="1">
    <source>
        <dbReference type="SAM" id="MobiDB-lite"/>
    </source>
</evidence>
<dbReference type="EMBL" id="KZ824627">
    <property type="protein sequence ID" value="RAK80864.1"/>
    <property type="molecule type" value="Genomic_DNA"/>
</dbReference>
<keyword evidence="3" id="KW-1185">Reference proteome</keyword>
<protein>
    <submittedName>
        <fullName evidence="2">Uncharacterized protein</fullName>
    </submittedName>
</protein>
<evidence type="ECO:0000313" key="2">
    <source>
        <dbReference type="EMBL" id="RAK80864.1"/>
    </source>
</evidence>
<feature type="region of interest" description="Disordered" evidence="1">
    <location>
        <begin position="46"/>
        <end position="67"/>
    </location>
</feature>
<dbReference type="VEuPathDB" id="FungiDB:BO72DRAFT_262107"/>
<accession>A0A8G1RXV1</accession>
<dbReference type="GeneID" id="63857466"/>
<reference evidence="2 3" key="1">
    <citation type="submission" date="2018-02" db="EMBL/GenBank/DDBJ databases">
        <title>The genomes of Aspergillus section Nigri reveals drivers in fungal speciation.</title>
        <authorList>
            <consortium name="DOE Joint Genome Institute"/>
            <person name="Vesth T.C."/>
            <person name="Nybo J."/>
            <person name="Theobald S."/>
            <person name="Brandl J."/>
            <person name="Frisvad J.C."/>
            <person name="Nielsen K.F."/>
            <person name="Lyhne E.K."/>
            <person name="Kogle M.E."/>
            <person name="Kuo A."/>
            <person name="Riley R."/>
            <person name="Clum A."/>
            <person name="Nolan M."/>
            <person name="Lipzen A."/>
            <person name="Salamov A."/>
            <person name="Henrissat B."/>
            <person name="Wiebenga A."/>
            <person name="De vries R.P."/>
            <person name="Grigoriev I.V."/>
            <person name="Mortensen U.H."/>
            <person name="Andersen M.R."/>
            <person name="Baker S.E."/>
        </authorList>
    </citation>
    <scope>NUCLEOTIDE SEQUENCE [LARGE SCALE GENOMIC DNA]</scope>
    <source>
        <strain evidence="2 3">CBS 313.89</strain>
    </source>
</reference>
<gene>
    <name evidence="2" type="ORF">BO72DRAFT_262107</name>
</gene>
<dbReference type="Proteomes" id="UP000249789">
    <property type="component" value="Unassembled WGS sequence"/>
</dbReference>